<gene>
    <name evidence="8" type="ORF">AAF712_004051</name>
</gene>
<feature type="compositionally biased region" description="Basic and acidic residues" evidence="6">
    <location>
        <begin position="486"/>
        <end position="512"/>
    </location>
</feature>
<evidence type="ECO:0000256" key="1">
    <source>
        <dbReference type="ARBA" id="ARBA00004123"/>
    </source>
</evidence>
<name>A0ABR3A5P7_9AGAR</name>
<evidence type="ECO:0000256" key="2">
    <source>
        <dbReference type="ARBA" id="ARBA00004574"/>
    </source>
</evidence>
<dbReference type="Proteomes" id="UP001437256">
    <property type="component" value="Unassembled WGS sequence"/>
</dbReference>
<keyword evidence="3" id="KW-0158">Chromosome</keyword>
<evidence type="ECO:0000313" key="8">
    <source>
        <dbReference type="EMBL" id="KAL0068722.1"/>
    </source>
</evidence>
<feature type="compositionally biased region" description="Polar residues" evidence="6">
    <location>
        <begin position="414"/>
        <end position="424"/>
    </location>
</feature>
<feature type="compositionally biased region" description="Basic and acidic residues" evidence="6">
    <location>
        <begin position="224"/>
        <end position="242"/>
    </location>
</feature>
<feature type="compositionally biased region" description="Low complexity" evidence="6">
    <location>
        <begin position="513"/>
        <end position="535"/>
    </location>
</feature>
<comment type="subcellular location">
    <subcellularLocation>
        <location evidence="2">Chromosome</location>
        <location evidence="2">Telomere</location>
    </subcellularLocation>
    <subcellularLocation>
        <location evidence="1">Nucleus</location>
    </subcellularLocation>
</comment>
<dbReference type="Gene3D" id="2.40.50.960">
    <property type="match status" value="1"/>
</dbReference>
<comment type="caution">
    <text evidence="8">The sequence shown here is derived from an EMBL/GenBank/DDBJ whole genome shotgun (WGS) entry which is preliminary data.</text>
</comment>
<accession>A0ABR3A5P7</accession>
<feature type="compositionally biased region" description="Low complexity" evidence="6">
    <location>
        <begin position="470"/>
        <end position="484"/>
    </location>
</feature>
<evidence type="ECO:0000313" key="9">
    <source>
        <dbReference type="Proteomes" id="UP001437256"/>
    </source>
</evidence>
<reference evidence="8 9" key="1">
    <citation type="submission" date="2024-05" db="EMBL/GenBank/DDBJ databases">
        <title>A draft genome resource for the thread blight pathogen Marasmius tenuissimus strain MS-2.</title>
        <authorList>
            <person name="Yulfo-Soto G.E."/>
            <person name="Baruah I.K."/>
            <person name="Amoako-Attah I."/>
            <person name="Bukari Y."/>
            <person name="Meinhardt L.W."/>
            <person name="Bailey B.A."/>
            <person name="Cohen S.P."/>
        </authorList>
    </citation>
    <scope>NUCLEOTIDE SEQUENCE [LARGE SCALE GENOMIC DNA]</scope>
    <source>
        <strain evidence="8 9">MS-2</strain>
    </source>
</reference>
<feature type="compositionally biased region" description="Basic and acidic residues" evidence="6">
    <location>
        <begin position="263"/>
        <end position="273"/>
    </location>
</feature>
<sequence>MSKSVSPAWIANYLIDVAQEHGANTSAIKVCKQKKKVQVIGILHYGSTNLDEDSIIWAVVSDKKHHIPVKFSQESIAKYRRDNNERFTENKTSLITLQQYRLIHTRIPVVGPSKLSAEPRLALDCTEFCLIGSCGEDVWENPKAVEDSVSDVKEWAAGLRKGGGEGNVLKDRVNVTEQKSCERQVKIMLPEGHGSPSPQPQPDARRKEASSIKGYASISKGKGKMKEVTEDTFARKRERRWETFNPLDPGSSQPAQPPLDQAPVEHSKKDKDSTGTASQAEPDETFLIESWPSQQATPPPSEPDHLPSRDRDRSATPLEEWSNTDDEEEQGEAPVLESSSQPTRSSPSPPQPPSLTAPTPAQRRRVHIPPTQDIHPIDTEEESGLPIVSSPEMPKDLHSDDRERPSVSPVKFSIPSSLVSHVPGTQTVAYLSSSFDMGMNVRRRVPPPRQPVDLPRSERPVVLAPPSDTSGSQEQSQGRSQGWGDELSKETNLEHDAEDKAGSQNESRRVERQPQQIQQPQLPINVNPAPAAAKIKPNEELIIPETQPDCSQSEVRHEDEVEVGDTRTEECSMVVHPGTFALPNVDAEGQEEEDEEDDLGDQPRDEHDKSVDRVSRQRLYRHAKTEISQRYPKGAGEVQAGHEVDDEQTLESLFGAGRGGVEALYDPAEWVKPSFMGSCEARKKVHQDQRSAVAASSSSRRSRREDIGAAVPAQPRIQTHDHNDISTAISKPKKRARTDAFDDIEHVSEHVARFKRTRVEHDAGPARGCHDSTEGRRKLNGFSLNLEGMKADEPWKMSWERLGTILLKTGRERVQRLKK</sequence>
<proteinExistence type="predicted"/>
<feature type="region of interest" description="Disordered" evidence="6">
    <location>
        <begin position="440"/>
        <end position="646"/>
    </location>
</feature>
<feature type="compositionally biased region" description="Basic and acidic residues" evidence="6">
    <location>
        <begin position="302"/>
        <end position="314"/>
    </location>
</feature>
<feature type="compositionally biased region" description="Basic and acidic residues" evidence="6">
    <location>
        <begin position="393"/>
        <end position="405"/>
    </location>
</feature>
<feature type="compositionally biased region" description="Basic and acidic residues" evidence="6">
    <location>
        <begin position="601"/>
        <end position="615"/>
    </location>
</feature>
<keyword evidence="5" id="KW-0539">Nucleus</keyword>
<feature type="compositionally biased region" description="Basic and acidic residues" evidence="6">
    <location>
        <begin position="554"/>
        <end position="570"/>
    </location>
</feature>
<keyword evidence="9" id="KW-1185">Reference proteome</keyword>
<evidence type="ECO:0000256" key="5">
    <source>
        <dbReference type="ARBA" id="ARBA00023242"/>
    </source>
</evidence>
<dbReference type="EMBL" id="JBBXMP010000016">
    <property type="protein sequence ID" value="KAL0068722.1"/>
    <property type="molecule type" value="Genomic_DNA"/>
</dbReference>
<dbReference type="InterPro" id="IPR019437">
    <property type="entry name" value="TPP1/Est3"/>
</dbReference>
<evidence type="ECO:0000256" key="6">
    <source>
        <dbReference type="SAM" id="MobiDB-lite"/>
    </source>
</evidence>
<feature type="region of interest" description="Disordered" evidence="6">
    <location>
        <begin position="186"/>
        <end position="424"/>
    </location>
</feature>
<organism evidence="8 9">
    <name type="scientific">Marasmius tenuissimus</name>
    <dbReference type="NCBI Taxonomy" id="585030"/>
    <lineage>
        <taxon>Eukaryota</taxon>
        <taxon>Fungi</taxon>
        <taxon>Dikarya</taxon>
        <taxon>Basidiomycota</taxon>
        <taxon>Agaricomycotina</taxon>
        <taxon>Agaricomycetes</taxon>
        <taxon>Agaricomycetidae</taxon>
        <taxon>Agaricales</taxon>
        <taxon>Marasmiineae</taxon>
        <taxon>Marasmiaceae</taxon>
        <taxon>Marasmius</taxon>
    </lineage>
</organism>
<keyword evidence="4" id="KW-0779">Telomere</keyword>
<feature type="compositionally biased region" description="Acidic residues" evidence="6">
    <location>
        <begin position="588"/>
        <end position="600"/>
    </location>
</feature>
<dbReference type="Pfam" id="PF10341">
    <property type="entry name" value="TPP1"/>
    <property type="match status" value="1"/>
</dbReference>
<feature type="compositionally biased region" description="Low complexity" evidence="6">
    <location>
        <begin position="690"/>
        <end position="699"/>
    </location>
</feature>
<evidence type="ECO:0000259" key="7">
    <source>
        <dbReference type="Pfam" id="PF10341"/>
    </source>
</evidence>
<feature type="compositionally biased region" description="Acidic residues" evidence="6">
    <location>
        <begin position="322"/>
        <end position="331"/>
    </location>
</feature>
<evidence type="ECO:0000256" key="4">
    <source>
        <dbReference type="ARBA" id="ARBA00022895"/>
    </source>
</evidence>
<evidence type="ECO:0000256" key="3">
    <source>
        <dbReference type="ARBA" id="ARBA00022454"/>
    </source>
</evidence>
<protein>
    <recommendedName>
        <fullName evidence="7">Shelterin complex subunit TPP1/Est3 domain-containing protein</fullName>
    </recommendedName>
</protein>
<feature type="domain" description="Shelterin complex subunit TPP1/Est3" evidence="7">
    <location>
        <begin position="9"/>
        <end position="104"/>
    </location>
</feature>
<feature type="region of interest" description="Disordered" evidence="6">
    <location>
        <begin position="687"/>
        <end position="709"/>
    </location>
</feature>